<keyword evidence="3" id="KW-1185">Reference proteome</keyword>
<dbReference type="AlphaFoldDB" id="A0A561ERQ6"/>
<evidence type="ECO:0000313" key="3">
    <source>
        <dbReference type="Proteomes" id="UP000318416"/>
    </source>
</evidence>
<feature type="signal peptide" evidence="1">
    <location>
        <begin position="1"/>
        <end position="19"/>
    </location>
</feature>
<dbReference type="OrthoDB" id="9768084at2"/>
<sequence>MIRVSRTAGLIVAAGFALAVVGSSPAVAVAPPLSEPRIVKHFDLAAGQTPENIALEPDGSADLTFIGNRQIAHVTLDGEVHILATLPAPATQATPIVGYPAVAGIVRVPSGTLYFTYSTGTSDLTGIWRLKPGGTPERIVALPTEALLNGLALDERHHVLYATDSAVGVVRRVPLNGEAPTVWATGSELERTNFIGANGLKIHHGAVWVSNLDKGTLLRVPIRDDGSAGPIEVRTEDLVGIDDFTFVGHTDDIIAAVNFQQEVVYVTPDGAHTTVLAREDGVSNPTAVALCGDTVYVTSAAFTTMHDPNLLLARLRR</sequence>
<dbReference type="EMBL" id="VIVR01000001">
    <property type="protein sequence ID" value="TWE18288.1"/>
    <property type="molecule type" value="Genomic_DNA"/>
</dbReference>
<evidence type="ECO:0008006" key="4">
    <source>
        <dbReference type="Google" id="ProtNLM"/>
    </source>
</evidence>
<proteinExistence type="predicted"/>
<accession>A0A561ERQ6</accession>
<dbReference type="Proteomes" id="UP000318416">
    <property type="component" value="Unassembled WGS sequence"/>
</dbReference>
<evidence type="ECO:0000313" key="2">
    <source>
        <dbReference type="EMBL" id="TWE18288.1"/>
    </source>
</evidence>
<dbReference type="PANTHER" id="PTHR42060">
    <property type="entry name" value="NHL REPEAT-CONTAINING PROTEIN-RELATED"/>
    <property type="match status" value="1"/>
</dbReference>
<evidence type="ECO:0000256" key="1">
    <source>
        <dbReference type="SAM" id="SignalP"/>
    </source>
</evidence>
<reference evidence="2 3" key="1">
    <citation type="submission" date="2019-06" db="EMBL/GenBank/DDBJ databases">
        <title>Sequencing the genomes of 1000 actinobacteria strains.</title>
        <authorList>
            <person name="Klenk H.-P."/>
        </authorList>
    </citation>
    <scope>NUCLEOTIDE SEQUENCE [LARGE SCALE GENOMIC DNA]</scope>
    <source>
        <strain evidence="2 3">DSM 41649</strain>
    </source>
</reference>
<feature type="chain" id="PRO_5039502882" description="Sugar lactone lactonase YvrE" evidence="1">
    <location>
        <begin position="20"/>
        <end position="317"/>
    </location>
</feature>
<organism evidence="2 3">
    <name type="scientific">Kitasatospora atroaurantiaca</name>
    <dbReference type="NCBI Taxonomy" id="285545"/>
    <lineage>
        <taxon>Bacteria</taxon>
        <taxon>Bacillati</taxon>
        <taxon>Actinomycetota</taxon>
        <taxon>Actinomycetes</taxon>
        <taxon>Kitasatosporales</taxon>
        <taxon>Streptomycetaceae</taxon>
        <taxon>Kitasatospora</taxon>
    </lineage>
</organism>
<dbReference type="SUPFAM" id="SSF63829">
    <property type="entry name" value="Calcium-dependent phosphotriesterase"/>
    <property type="match status" value="1"/>
</dbReference>
<dbReference type="InterPro" id="IPR011042">
    <property type="entry name" value="6-blade_b-propeller_TolB-like"/>
</dbReference>
<comment type="caution">
    <text evidence="2">The sequence shown here is derived from an EMBL/GenBank/DDBJ whole genome shotgun (WGS) entry which is preliminary data.</text>
</comment>
<name>A0A561ERQ6_9ACTN</name>
<dbReference type="RefSeq" id="WP_145791494.1">
    <property type="nucleotide sequence ID" value="NZ_BAAABR010000029.1"/>
</dbReference>
<dbReference type="Gene3D" id="2.120.10.30">
    <property type="entry name" value="TolB, C-terminal domain"/>
    <property type="match status" value="1"/>
</dbReference>
<dbReference type="PANTHER" id="PTHR42060:SF1">
    <property type="entry name" value="NHL REPEAT-CONTAINING PROTEIN"/>
    <property type="match status" value="1"/>
</dbReference>
<keyword evidence="1" id="KW-0732">Signal</keyword>
<gene>
    <name evidence="2" type="ORF">FB465_3351</name>
</gene>
<dbReference type="InterPro" id="IPR052998">
    <property type="entry name" value="Hetero-Diels-Alderase-like"/>
</dbReference>
<protein>
    <recommendedName>
        <fullName evidence="4">Sugar lactone lactonase YvrE</fullName>
    </recommendedName>
</protein>